<evidence type="ECO:0000313" key="2">
    <source>
        <dbReference type="Proteomes" id="UP000660381"/>
    </source>
</evidence>
<dbReference type="InterPro" id="IPR003737">
    <property type="entry name" value="GlcNAc_PI_deacetylase-related"/>
</dbReference>
<proteinExistence type="predicted"/>
<dbReference type="InterPro" id="IPR024078">
    <property type="entry name" value="LmbE-like_dom_sf"/>
</dbReference>
<dbReference type="Proteomes" id="UP000660381">
    <property type="component" value="Unassembled WGS sequence"/>
</dbReference>
<gene>
    <name evidence="1" type="ORF">H6G68_12680</name>
</gene>
<evidence type="ECO:0000313" key="1">
    <source>
        <dbReference type="EMBL" id="MBD2692603.1"/>
    </source>
</evidence>
<name>A0ABR8J2L5_9NOST</name>
<dbReference type="Pfam" id="PF02585">
    <property type="entry name" value="PIG-L"/>
    <property type="match status" value="1"/>
</dbReference>
<dbReference type="SUPFAM" id="SSF102588">
    <property type="entry name" value="LmbE-like"/>
    <property type="match status" value="1"/>
</dbReference>
<sequence>MLNIKQFSDRVQNKILWLYNRKLPEFQQDFLSMLQFRWLLHFGSKPMEITQKSAMIISPHQDDEVLGCGGVIGLKREQKIPVQVVFVTDGAASHSWHPNFKSGEIVPVRRDEALTALSILGVDASQIHFLDNPDSKLLFLNETERQKIIAKLAQILQSFQPQEVYVPHRKDRTKDHEATYELVQEAIILSGLEVELLEYPIWILWHSRLFRDLQLHELSSAYHLSINPIIDKKKQAIAAYHSQYTPIDMHSSPILKPAFLKRFFLPYEVFFRHNYSENKH</sequence>
<reference evidence="1 2" key="1">
    <citation type="journal article" date="2020" name="ISME J.">
        <title>Comparative genomics reveals insights into cyanobacterial evolution and habitat adaptation.</title>
        <authorList>
            <person name="Chen M.Y."/>
            <person name="Teng W.K."/>
            <person name="Zhao L."/>
            <person name="Hu C.X."/>
            <person name="Zhou Y.K."/>
            <person name="Han B.P."/>
            <person name="Song L.R."/>
            <person name="Shu W.S."/>
        </authorList>
    </citation>
    <scope>NUCLEOTIDE SEQUENCE [LARGE SCALE GENOMIC DNA]</scope>
    <source>
        <strain evidence="1 2">FACHB-362</strain>
    </source>
</reference>
<organism evidence="1 2">
    <name type="scientific">Anabaena catenula FACHB-362</name>
    <dbReference type="NCBI Taxonomy" id="2692877"/>
    <lineage>
        <taxon>Bacteria</taxon>
        <taxon>Bacillati</taxon>
        <taxon>Cyanobacteriota</taxon>
        <taxon>Cyanophyceae</taxon>
        <taxon>Nostocales</taxon>
        <taxon>Nostocaceae</taxon>
        <taxon>Anabaena</taxon>
    </lineage>
</organism>
<protein>
    <submittedName>
        <fullName evidence="1">PIG-L family deacetylase</fullName>
    </submittedName>
</protein>
<dbReference type="PANTHER" id="PTHR12993">
    <property type="entry name" value="N-ACETYLGLUCOSAMINYL-PHOSPHATIDYLINOSITOL DE-N-ACETYLASE-RELATED"/>
    <property type="match status" value="1"/>
</dbReference>
<comment type="caution">
    <text evidence="1">The sequence shown here is derived from an EMBL/GenBank/DDBJ whole genome shotgun (WGS) entry which is preliminary data.</text>
</comment>
<dbReference type="RefSeq" id="WP_190906978.1">
    <property type="nucleotide sequence ID" value="NZ_JACJTQ010000017.1"/>
</dbReference>
<keyword evidence="2" id="KW-1185">Reference proteome</keyword>
<dbReference type="Gene3D" id="3.40.50.10320">
    <property type="entry name" value="LmbE-like"/>
    <property type="match status" value="1"/>
</dbReference>
<dbReference type="EMBL" id="JACJTQ010000017">
    <property type="protein sequence ID" value="MBD2692603.1"/>
    <property type="molecule type" value="Genomic_DNA"/>
</dbReference>
<dbReference type="PANTHER" id="PTHR12993:SF29">
    <property type="entry name" value="BLR3841 PROTEIN"/>
    <property type="match status" value="1"/>
</dbReference>
<accession>A0ABR8J2L5</accession>